<keyword evidence="11 14" id="KW-0472">Membrane</keyword>
<feature type="transmembrane region" description="Helical" evidence="14">
    <location>
        <begin position="1057"/>
        <end position="1079"/>
    </location>
</feature>
<feature type="transmembrane region" description="Helical" evidence="14">
    <location>
        <begin position="1156"/>
        <end position="1177"/>
    </location>
</feature>
<feature type="transmembrane region" description="Helical" evidence="14">
    <location>
        <begin position="802"/>
        <end position="825"/>
    </location>
</feature>
<dbReference type="InterPro" id="IPR005343">
    <property type="entry name" value="Noc2"/>
</dbReference>
<sequence>YLLIFAKMAPPKKIRKVKKSKIGKKFSKKQKVKNLSIDDDNGNHSDASVEMSEFFDSNEKPKDFKKCSLNNENDNSDEESDNLPESTPDAKNHLDELKKLSEADPTFLKFLQEQDPDLLEFKDDDIDDEEMIDEEMEINEEALVLSYGNKTHIVKYDGEMKKIVDRHVIDYLKYNLLEVEASKENLVKATKILVSSFDAVTFMIGRKKKKDIDWVINSNDVFKDVLSLCFSNIVPTLYKILQPVSEDKAIELKKKSNIRKSLDGITYFKKWKQHGSLCKRYIEAIGIFINQITEDGSKKRILRHLLDLVDLHVHFSGLSKKMIKVLSRLWCTANEDNRILAFTILFKMCRLDKSLYPLILKTCYMTFVTFSGYTCSQNLKSFCFMQCSFAEIILLDSAVSYPYVFIYLQQAAIFLRNAIKSKSNDSMKNVTKWQFVQGLYLWNEVIIAACKMASKTPSNHPVHSIAEQRFAFIQLVIGLYTHTQNQRYLLLRIHCLRILIKLQVSTDVYIPLLNLSLEALKDLMLIDERKPSKKDVTLNDDVVDVNLKINNDLFGCLQFRKVVGDELLKLFNSIVDSIEDVKIFDACAAPIAKRMRYILKNCKNKEHITIFKNFVKKLEKPLLLYINVNLFTTKFFYHLKEYFLYKEKSKMWPLTSSRNRDHYRIIDGESENLIQSRYGAIDVDPDEDLNSPPHSHLVMDSSGQQPSSSFPFHSSFSFSRNNKWDHIQNLDEFFTTIYEYHQGGGFLTIAVTHTCILIQFIIMTFLTIFLTQCLDYSVLFYDKHVNTMGQNITGKIHISDAIYPNCSSQFSFFTWVTILIALIFWCRQSWLSGYKLMKFYDIKIFYTTILGITDDEITNVTWQEVCRKICHVQPKIHLVINKDKITPLDIYMRIMRHENYFIAMVNRNLLPLSVKLPFDIEMPYLSKTLRDNLNWLIFNGPFSLWFGAYALKPSIKDPRKLDDISLEFEKTVCYAGIANAVFFPFTFIYQFLYTFFHYGHAIRSNSSILTSRTYSNLAKLKLRHFNELEHELNLRLNKSYRYGLEYLNQFKSTLVDVIVKTIAFTSGTIFIVILILASIDEDVISRVEHVVTIRFVSGIIAFIAGSLIFDENTIWNPSQSMTTLVGFIHYVPDYFIDNAHTEKVRKEFNSMFQFKVLYIFEELLSPILTPIILLLYIKPRTKEIIQFFHLYTVNLDGIGDVCSFSEMNIEKHGDGDIITSISSESGEDVPFPFEIDKISKAYQLKTELSLLNFVANNPDWEPPESGKLFIKKFNKAKEVNGYSVHINNITSNNEEKNLDLSTKEDALLPPLDDLVGDTDNEFPNRQIPHFNIQSYTPSNNKSYIESADNFSNNILYNNQTPFANQVNPNTRAGDESSALNMSMNAIYMQKLRNQLNTSIEGPSYYDENPSFRNTNRTTTQSANSSIMFHSARALRAWGVPNESNYQRSPTSSMGSSFLRTYDRNNDNELSQSRMPNIEEHDTSEEDLMKHEDASGPTNLNENLDLEGQNSSK</sequence>
<comment type="subcellular location">
    <subcellularLocation>
        <location evidence="1">Nucleus</location>
    </subcellularLocation>
    <subcellularLocation>
        <location evidence="2">Preautophagosomal structure membrane</location>
        <topology evidence="2">Multi-pass membrane protein</topology>
    </subcellularLocation>
</comment>
<feature type="transmembrane region" description="Helical" evidence="14">
    <location>
        <begin position="756"/>
        <end position="781"/>
    </location>
</feature>
<evidence type="ECO:0000256" key="12">
    <source>
        <dbReference type="ARBA" id="ARBA00023242"/>
    </source>
</evidence>
<dbReference type="Pfam" id="PF03715">
    <property type="entry name" value="Noc2"/>
    <property type="match status" value="1"/>
</dbReference>
<feature type="transmembrane region" description="Helical" evidence="14">
    <location>
        <begin position="972"/>
        <end position="996"/>
    </location>
</feature>
<evidence type="ECO:0000313" key="15">
    <source>
        <dbReference type="Proteomes" id="UP000035681"/>
    </source>
</evidence>
<feature type="transmembrane region" description="Helical" evidence="14">
    <location>
        <begin position="1091"/>
        <end position="1109"/>
    </location>
</feature>
<evidence type="ECO:0000313" key="16">
    <source>
        <dbReference type="WBParaSite" id="TCONS_00004761.p1"/>
    </source>
</evidence>
<evidence type="ECO:0000256" key="6">
    <source>
        <dbReference type="ARBA" id="ARBA00022448"/>
    </source>
</evidence>
<dbReference type="GO" id="GO:0006869">
    <property type="term" value="P:lipid transport"/>
    <property type="evidence" value="ECO:0007669"/>
    <property type="project" value="UniProtKB-KW"/>
</dbReference>
<dbReference type="GO" id="GO:0034727">
    <property type="term" value="P:piecemeal microautophagy of the nucleus"/>
    <property type="evidence" value="ECO:0007669"/>
    <property type="project" value="TreeGrafter"/>
</dbReference>
<dbReference type="GO" id="GO:0005634">
    <property type="term" value="C:nucleus"/>
    <property type="evidence" value="ECO:0007669"/>
    <property type="project" value="UniProtKB-SubCell"/>
</dbReference>
<dbReference type="GO" id="GO:0034497">
    <property type="term" value="P:protein localization to phagophore assembly site"/>
    <property type="evidence" value="ECO:0007669"/>
    <property type="project" value="TreeGrafter"/>
</dbReference>
<keyword evidence="6" id="KW-0813">Transport</keyword>
<evidence type="ECO:0000256" key="4">
    <source>
        <dbReference type="ARBA" id="ARBA00006185"/>
    </source>
</evidence>
<dbReference type="GO" id="GO:0005776">
    <property type="term" value="C:autophagosome"/>
    <property type="evidence" value="ECO:0007669"/>
    <property type="project" value="TreeGrafter"/>
</dbReference>
<evidence type="ECO:0000256" key="7">
    <source>
        <dbReference type="ARBA" id="ARBA00022692"/>
    </source>
</evidence>
<evidence type="ECO:0000256" key="9">
    <source>
        <dbReference type="ARBA" id="ARBA00023006"/>
    </source>
</evidence>
<proteinExistence type="inferred from homology"/>
<organism evidence="15 16">
    <name type="scientific">Strongyloides stercoralis</name>
    <name type="common">Threadworm</name>
    <dbReference type="NCBI Taxonomy" id="6248"/>
    <lineage>
        <taxon>Eukaryota</taxon>
        <taxon>Metazoa</taxon>
        <taxon>Ecdysozoa</taxon>
        <taxon>Nematoda</taxon>
        <taxon>Chromadorea</taxon>
        <taxon>Rhabditida</taxon>
        <taxon>Tylenchina</taxon>
        <taxon>Panagrolaimomorpha</taxon>
        <taxon>Strongyloidoidea</taxon>
        <taxon>Strongyloididae</taxon>
        <taxon>Strongyloides</taxon>
    </lineage>
</organism>
<dbReference type="AlphaFoldDB" id="A0AAF5D0A9"/>
<keyword evidence="12" id="KW-0539">Nucleus</keyword>
<feature type="region of interest" description="Disordered" evidence="13">
    <location>
        <begin position="1441"/>
        <end position="1512"/>
    </location>
</feature>
<evidence type="ECO:0000256" key="10">
    <source>
        <dbReference type="ARBA" id="ARBA00023055"/>
    </source>
</evidence>
<name>A0AAF5D0A9_STRER</name>
<evidence type="ECO:0000256" key="14">
    <source>
        <dbReference type="SAM" id="Phobius"/>
    </source>
</evidence>
<dbReference type="Proteomes" id="UP000035681">
    <property type="component" value="Unplaced"/>
</dbReference>
<comment type="similarity">
    <text evidence="4">Belongs to the ATG9 family.</text>
</comment>
<reference evidence="16" key="1">
    <citation type="submission" date="2024-02" db="UniProtKB">
        <authorList>
            <consortium name="WormBaseParasite"/>
        </authorList>
    </citation>
    <scope>IDENTIFICATION</scope>
</reference>
<feature type="compositionally biased region" description="Basic and acidic residues" evidence="13">
    <location>
        <begin position="1476"/>
        <end position="1493"/>
    </location>
</feature>
<dbReference type="InterPro" id="IPR007241">
    <property type="entry name" value="Autophagy-rel_prot_9"/>
</dbReference>
<feature type="compositionally biased region" description="Polar residues" evidence="13">
    <location>
        <begin position="1495"/>
        <end position="1512"/>
    </location>
</feature>
<dbReference type="PANTHER" id="PTHR13038:SF10">
    <property type="entry name" value="AUTOPHAGY-RELATED PROTEIN 9"/>
    <property type="match status" value="1"/>
</dbReference>
<keyword evidence="8 14" id="KW-1133">Transmembrane helix</keyword>
<protein>
    <recommendedName>
        <fullName evidence="5">Autophagy-related protein 9</fullName>
    </recommendedName>
</protein>
<dbReference type="GO" id="GO:0000422">
    <property type="term" value="P:autophagy of mitochondrion"/>
    <property type="evidence" value="ECO:0007669"/>
    <property type="project" value="TreeGrafter"/>
</dbReference>
<dbReference type="Pfam" id="PF04109">
    <property type="entry name" value="ATG9"/>
    <property type="match status" value="1"/>
</dbReference>
<feature type="compositionally biased region" description="Polar residues" evidence="13">
    <location>
        <begin position="1441"/>
        <end position="1458"/>
    </location>
</feature>
<accession>A0AAF5D0A9</accession>
<keyword evidence="10" id="KW-0445">Lipid transport</keyword>
<evidence type="ECO:0000256" key="13">
    <source>
        <dbReference type="SAM" id="MobiDB-lite"/>
    </source>
</evidence>
<evidence type="ECO:0000256" key="8">
    <source>
        <dbReference type="ARBA" id="ARBA00022989"/>
    </source>
</evidence>
<evidence type="ECO:0000256" key="5">
    <source>
        <dbReference type="ARBA" id="ARBA00018074"/>
    </source>
</evidence>
<keyword evidence="15" id="KW-1185">Reference proteome</keyword>
<feature type="region of interest" description="Disordered" evidence="13">
    <location>
        <begin position="28"/>
        <end position="91"/>
    </location>
</feature>
<feature type="compositionally biased region" description="Basic and acidic residues" evidence="13">
    <location>
        <begin position="57"/>
        <end position="66"/>
    </location>
</feature>
<dbReference type="GO" id="GO:0034045">
    <property type="term" value="C:phagophore assembly site membrane"/>
    <property type="evidence" value="ECO:0007669"/>
    <property type="project" value="UniProtKB-SubCell"/>
</dbReference>
<dbReference type="GO" id="GO:0061709">
    <property type="term" value="P:reticulophagy"/>
    <property type="evidence" value="ECO:0007669"/>
    <property type="project" value="TreeGrafter"/>
</dbReference>
<keyword evidence="7 14" id="KW-0812">Transmembrane</keyword>
<evidence type="ECO:0000256" key="3">
    <source>
        <dbReference type="ARBA" id="ARBA00005907"/>
    </source>
</evidence>
<dbReference type="WBParaSite" id="TCONS_00004761.p1">
    <property type="protein sequence ID" value="TCONS_00004761.p1"/>
    <property type="gene ID" value="XLOC_002742"/>
</dbReference>
<keyword evidence="9" id="KW-0072">Autophagy</keyword>
<feature type="transmembrane region" description="Helical" evidence="14">
    <location>
        <begin position="933"/>
        <end position="951"/>
    </location>
</feature>
<evidence type="ECO:0000256" key="2">
    <source>
        <dbReference type="ARBA" id="ARBA00004511"/>
    </source>
</evidence>
<comment type="similarity">
    <text evidence="3">Belongs to the NOC2 family.</text>
</comment>
<evidence type="ECO:0000256" key="1">
    <source>
        <dbReference type="ARBA" id="ARBA00004123"/>
    </source>
</evidence>
<dbReference type="PANTHER" id="PTHR13038">
    <property type="entry name" value="APG9 AUTOPHAGY 9"/>
    <property type="match status" value="1"/>
</dbReference>
<evidence type="ECO:0000256" key="11">
    <source>
        <dbReference type="ARBA" id="ARBA00023136"/>
    </source>
</evidence>